<sequence length="172" mass="20036">MQPNHENRLQIREPCSTLARIVALCVYTSNAEELYFDQSNCSMYGTESVITSVCGFELELKRRTFTNLGFNTRTRLLSRLFRRCHFEKITVAFLSFSTEASDGLSTTQGIRLKAYDSRHIFSRIFNVINNIVIRKELELSLFHVRIEMKYLESFEPGAFSENLHIRCGFHFT</sequence>
<name>A0A2A6B9R3_PRIPA</name>
<proteinExistence type="predicted"/>
<gene>
    <name evidence="1" type="primary">WBGene00273593</name>
</gene>
<dbReference type="AlphaFoldDB" id="A0A2A6B9R3"/>
<evidence type="ECO:0000313" key="1">
    <source>
        <dbReference type="EnsemblMetazoa" id="PPA35224.1"/>
    </source>
</evidence>
<protein>
    <submittedName>
        <fullName evidence="1">Uncharacterized protein</fullName>
    </submittedName>
</protein>
<keyword evidence="2" id="KW-1185">Reference proteome</keyword>
<accession>A0A2A6B9R3</accession>
<dbReference type="EnsemblMetazoa" id="PPA35224.1">
    <property type="protein sequence ID" value="PPA35224.1"/>
    <property type="gene ID" value="WBGene00273593"/>
</dbReference>
<reference evidence="1" key="2">
    <citation type="submission" date="2022-06" db="UniProtKB">
        <authorList>
            <consortium name="EnsemblMetazoa"/>
        </authorList>
    </citation>
    <scope>IDENTIFICATION</scope>
    <source>
        <strain evidence="1">PS312</strain>
    </source>
</reference>
<evidence type="ECO:0000313" key="2">
    <source>
        <dbReference type="Proteomes" id="UP000005239"/>
    </source>
</evidence>
<reference evidence="2" key="1">
    <citation type="journal article" date="2008" name="Nat. Genet.">
        <title>The Pristionchus pacificus genome provides a unique perspective on nematode lifestyle and parasitism.</title>
        <authorList>
            <person name="Dieterich C."/>
            <person name="Clifton S.W."/>
            <person name="Schuster L.N."/>
            <person name="Chinwalla A."/>
            <person name="Delehaunty K."/>
            <person name="Dinkelacker I."/>
            <person name="Fulton L."/>
            <person name="Fulton R."/>
            <person name="Godfrey J."/>
            <person name="Minx P."/>
            <person name="Mitreva M."/>
            <person name="Roeseler W."/>
            <person name="Tian H."/>
            <person name="Witte H."/>
            <person name="Yang S.P."/>
            <person name="Wilson R.K."/>
            <person name="Sommer R.J."/>
        </authorList>
    </citation>
    <scope>NUCLEOTIDE SEQUENCE [LARGE SCALE GENOMIC DNA]</scope>
    <source>
        <strain evidence="2">PS312</strain>
    </source>
</reference>
<accession>A0A8R1YTQ9</accession>
<dbReference type="Proteomes" id="UP000005239">
    <property type="component" value="Unassembled WGS sequence"/>
</dbReference>
<organism evidence="1 2">
    <name type="scientific">Pristionchus pacificus</name>
    <name type="common">Parasitic nematode worm</name>
    <dbReference type="NCBI Taxonomy" id="54126"/>
    <lineage>
        <taxon>Eukaryota</taxon>
        <taxon>Metazoa</taxon>
        <taxon>Ecdysozoa</taxon>
        <taxon>Nematoda</taxon>
        <taxon>Chromadorea</taxon>
        <taxon>Rhabditida</taxon>
        <taxon>Rhabditina</taxon>
        <taxon>Diplogasteromorpha</taxon>
        <taxon>Diplogasteroidea</taxon>
        <taxon>Neodiplogasteridae</taxon>
        <taxon>Pristionchus</taxon>
    </lineage>
</organism>